<dbReference type="RefSeq" id="WP_378299998.1">
    <property type="nucleotide sequence ID" value="NZ_JBHTJA010000034.1"/>
</dbReference>
<evidence type="ECO:0008006" key="4">
    <source>
        <dbReference type="Google" id="ProtNLM"/>
    </source>
</evidence>
<feature type="region of interest" description="Disordered" evidence="1">
    <location>
        <begin position="36"/>
        <end position="60"/>
    </location>
</feature>
<evidence type="ECO:0000313" key="3">
    <source>
        <dbReference type="Proteomes" id="UP001596972"/>
    </source>
</evidence>
<dbReference type="Proteomes" id="UP001596972">
    <property type="component" value="Unassembled WGS sequence"/>
</dbReference>
<keyword evidence="3" id="KW-1185">Reference proteome</keyword>
<evidence type="ECO:0000313" key="2">
    <source>
        <dbReference type="EMBL" id="MFD0902328.1"/>
    </source>
</evidence>
<organism evidence="2 3">
    <name type="scientific">Actinomadura sediminis</name>
    <dbReference type="NCBI Taxonomy" id="1038904"/>
    <lineage>
        <taxon>Bacteria</taxon>
        <taxon>Bacillati</taxon>
        <taxon>Actinomycetota</taxon>
        <taxon>Actinomycetes</taxon>
        <taxon>Streptosporangiales</taxon>
        <taxon>Thermomonosporaceae</taxon>
        <taxon>Actinomadura</taxon>
    </lineage>
</organism>
<name>A0ABW3EPR8_9ACTN</name>
<evidence type="ECO:0000256" key="1">
    <source>
        <dbReference type="SAM" id="MobiDB-lite"/>
    </source>
</evidence>
<feature type="compositionally biased region" description="Basic residues" evidence="1">
    <location>
        <begin position="48"/>
        <end position="60"/>
    </location>
</feature>
<gene>
    <name evidence="2" type="ORF">ACFQ11_18160</name>
</gene>
<sequence length="60" mass="6495">MRHLPRDSATARAILGPAAEWTDDTHLLAHLVDLTSGANWQRGGGKGSKPKPLKRPRPST</sequence>
<dbReference type="EMBL" id="JBHTJA010000034">
    <property type="protein sequence ID" value="MFD0902328.1"/>
    <property type="molecule type" value="Genomic_DNA"/>
</dbReference>
<reference evidence="3" key="1">
    <citation type="journal article" date="2019" name="Int. J. Syst. Evol. Microbiol.">
        <title>The Global Catalogue of Microorganisms (GCM) 10K type strain sequencing project: providing services to taxonomists for standard genome sequencing and annotation.</title>
        <authorList>
            <consortium name="The Broad Institute Genomics Platform"/>
            <consortium name="The Broad Institute Genome Sequencing Center for Infectious Disease"/>
            <person name="Wu L."/>
            <person name="Ma J."/>
        </authorList>
    </citation>
    <scope>NUCLEOTIDE SEQUENCE [LARGE SCALE GENOMIC DNA]</scope>
    <source>
        <strain evidence="3">JCM 31202</strain>
    </source>
</reference>
<proteinExistence type="predicted"/>
<comment type="caution">
    <text evidence="2">The sequence shown here is derived from an EMBL/GenBank/DDBJ whole genome shotgun (WGS) entry which is preliminary data.</text>
</comment>
<protein>
    <recommendedName>
        <fullName evidence="4">Transposase</fullName>
    </recommendedName>
</protein>
<accession>A0ABW3EPR8</accession>